<feature type="transmembrane region" description="Helical" evidence="2">
    <location>
        <begin position="376"/>
        <end position="396"/>
    </location>
</feature>
<keyword evidence="2" id="KW-1133">Transmembrane helix</keyword>
<evidence type="ECO:0000256" key="1">
    <source>
        <dbReference type="SAM" id="MobiDB-lite"/>
    </source>
</evidence>
<feature type="compositionally biased region" description="Acidic residues" evidence="1">
    <location>
        <begin position="158"/>
        <end position="180"/>
    </location>
</feature>
<evidence type="ECO:0000256" key="2">
    <source>
        <dbReference type="SAM" id="Phobius"/>
    </source>
</evidence>
<feature type="transmembrane region" description="Helical" evidence="2">
    <location>
        <begin position="351"/>
        <end position="370"/>
    </location>
</feature>
<keyword evidence="2" id="KW-0472">Membrane</keyword>
<accession>A0A7S2JT82</accession>
<organism evidence="3">
    <name type="scientific">Leptocylindrus danicus</name>
    <dbReference type="NCBI Taxonomy" id="163516"/>
    <lineage>
        <taxon>Eukaryota</taxon>
        <taxon>Sar</taxon>
        <taxon>Stramenopiles</taxon>
        <taxon>Ochrophyta</taxon>
        <taxon>Bacillariophyta</taxon>
        <taxon>Coscinodiscophyceae</taxon>
        <taxon>Chaetocerotophycidae</taxon>
        <taxon>Leptocylindrales</taxon>
        <taxon>Leptocylindraceae</taxon>
        <taxon>Leptocylindrus</taxon>
    </lineage>
</organism>
<proteinExistence type="predicted"/>
<sequence length="423" mass="48442">MGTFVVSVAHYMRAYFNYEFVTNGENFDLPEDAGYLTCVQLEETQYSENPLYAKIGCQEKETLVSTRLQLYLYTDAQCSVPYQGQNGGYEVNGYFISNKVSFRPPFYTCSTCTPPSVSSSFTKQSKNWYDDDVINAGGMNAIADDQYDDHDDQYFDANNDDAADEQNDQYDADDGDDEVEANTNDNYWSNWGANVNNDYFKGDDDDGGRLLYDFEESSSSERTFTLQESNMEIANDARRLASQIVKFEQQLSQSEDMDMDNHRSLKKRGVGSWNMCDRLWRYGAYCDEECRALDTFRVDQWSSSDIFLLIIMCMFMASMMLLVFAKRVKAYERASIYGDDMDVPYPGLPPMAMILLFILIMSVILLLANLKLVNETLVFAVVTCILLFMYMLKLTLFESRGPMLLPAAHRQSALNSMNRQLFD</sequence>
<reference evidence="3" key="1">
    <citation type="submission" date="2021-01" db="EMBL/GenBank/DDBJ databases">
        <authorList>
            <person name="Corre E."/>
            <person name="Pelletier E."/>
            <person name="Niang G."/>
            <person name="Scheremetjew M."/>
            <person name="Finn R."/>
            <person name="Kale V."/>
            <person name="Holt S."/>
            <person name="Cochrane G."/>
            <person name="Meng A."/>
            <person name="Brown T."/>
            <person name="Cohen L."/>
        </authorList>
    </citation>
    <scope>NUCLEOTIDE SEQUENCE</scope>
    <source>
        <strain evidence="3">B650</strain>
    </source>
</reference>
<feature type="transmembrane region" description="Helical" evidence="2">
    <location>
        <begin position="306"/>
        <end position="325"/>
    </location>
</feature>
<dbReference type="AlphaFoldDB" id="A0A7S2JT82"/>
<feature type="region of interest" description="Disordered" evidence="1">
    <location>
        <begin position="143"/>
        <end position="186"/>
    </location>
</feature>
<keyword evidence="2" id="KW-0812">Transmembrane</keyword>
<dbReference type="EMBL" id="HBGY01001458">
    <property type="protein sequence ID" value="CAD9556955.1"/>
    <property type="molecule type" value="Transcribed_RNA"/>
</dbReference>
<protein>
    <submittedName>
        <fullName evidence="3">Uncharacterized protein</fullName>
    </submittedName>
</protein>
<evidence type="ECO:0000313" key="3">
    <source>
        <dbReference type="EMBL" id="CAD9556955.1"/>
    </source>
</evidence>
<name>A0A7S2JT82_9STRA</name>
<gene>
    <name evidence="3" type="ORF">LDAN0321_LOCUS1005</name>
</gene>